<protein>
    <submittedName>
        <fullName evidence="1">Uncharacterized protein</fullName>
    </submittedName>
</protein>
<evidence type="ECO:0000313" key="4">
    <source>
        <dbReference type="Proteomes" id="UP000290875"/>
    </source>
</evidence>
<accession>A0A2T4Y464</accession>
<reference evidence="2 4" key="2">
    <citation type="submission" date="2018-06" db="EMBL/GenBank/DDBJ databases">
        <title>Carbapenemase-producing Enterobacteriaceae present in wastewater treatment plant effluent and nearby surface waters in the US.</title>
        <authorList>
            <person name="Mathys D.A."/>
            <person name="Mollenkopf D.F."/>
            <person name="Feicht S.M."/>
            <person name="Adams R.J."/>
            <person name="Albers A.L."/>
            <person name="Grooters S.V."/>
            <person name="Stuever D.M."/>
            <person name="Daniels J.B."/>
            <person name="Wittum T.E."/>
        </authorList>
    </citation>
    <scope>NUCLEOTIDE SEQUENCE [LARGE SCALE GENOMIC DNA]</scope>
    <source>
        <strain evidence="2 4">GEO_4_Eff_A</strain>
    </source>
</reference>
<dbReference type="OrthoDB" id="9182826at2"/>
<dbReference type="EMBL" id="PZPP01000007">
    <property type="protein sequence ID" value="PTM36966.1"/>
    <property type="molecule type" value="Genomic_DNA"/>
</dbReference>
<dbReference type="InterPro" id="IPR029278">
    <property type="entry name" value="Imm26"/>
</dbReference>
<comment type="caution">
    <text evidence="1">The sequence shown here is derived from an EMBL/GenBank/DDBJ whole genome shotgun (WGS) entry which is preliminary data.</text>
</comment>
<gene>
    <name evidence="1" type="ORF">DA103_04395</name>
    <name evidence="2" type="ORF">DM877_01210</name>
</gene>
<dbReference type="EMBL" id="QJSL01000001">
    <property type="protein sequence ID" value="RXW30941.1"/>
    <property type="molecule type" value="Genomic_DNA"/>
</dbReference>
<dbReference type="RefSeq" id="WP_028018735.1">
    <property type="nucleotide sequence ID" value="NZ_JAWDAX010000003.1"/>
</dbReference>
<dbReference type="Pfam" id="PF15428">
    <property type="entry name" value="Imm26"/>
    <property type="match status" value="1"/>
</dbReference>
<dbReference type="AlphaFoldDB" id="A0A2T4Y464"/>
<name>A0A2T4Y464_ENTCL</name>
<sequence length="156" mass="17735">MADKLTVVSGNEKQKKWPKEGDVFYFQLNDGRLGYGMVSLGKIDVGPFKNAIVIYIYNYFTSSLQEDAVLARDNLLLPPIITDNSCWKNGCFVTFKTIETSEVDILPQHYFKNPVRNKIYDQHGVAIDSPTENIPIGEESIQFYKSVIKSIESFIN</sequence>
<reference evidence="1 3" key="1">
    <citation type="submission" date="2018-04" db="EMBL/GenBank/DDBJ databases">
        <title>Genome sequencing reveals highly heavy metal resistance and biotechnology application of the novel Enterobacter cloacae amazonensis isolated from wastewater river in Manaus - Amazonas.</title>
        <authorList>
            <person name="Astolfi M.C.T."/>
            <person name="Carvalho E.B.D.S."/>
            <person name="Lacerda L.B."/>
            <person name="Pinto M.V."/>
            <person name="Nogueira V.B."/>
            <person name="Barros A.M."/>
            <person name="Astolfi-Filho S."/>
        </authorList>
    </citation>
    <scope>NUCLEOTIDE SEQUENCE [LARGE SCALE GENOMIC DNA]</scope>
    <source>
        <strain evidence="3">amazonensis</strain>
        <strain evidence="1">Amazonensis</strain>
    </source>
</reference>
<evidence type="ECO:0000313" key="2">
    <source>
        <dbReference type="EMBL" id="RXW30941.1"/>
    </source>
</evidence>
<dbReference type="Proteomes" id="UP000241614">
    <property type="component" value="Unassembled WGS sequence"/>
</dbReference>
<dbReference type="Proteomes" id="UP000290875">
    <property type="component" value="Unassembled WGS sequence"/>
</dbReference>
<organism evidence="1 3">
    <name type="scientific">Enterobacter cloacae</name>
    <dbReference type="NCBI Taxonomy" id="550"/>
    <lineage>
        <taxon>Bacteria</taxon>
        <taxon>Pseudomonadati</taxon>
        <taxon>Pseudomonadota</taxon>
        <taxon>Gammaproteobacteria</taxon>
        <taxon>Enterobacterales</taxon>
        <taxon>Enterobacteriaceae</taxon>
        <taxon>Enterobacter</taxon>
        <taxon>Enterobacter cloacae complex</taxon>
    </lineage>
</organism>
<proteinExistence type="predicted"/>
<evidence type="ECO:0000313" key="1">
    <source>
        <dbReference type="EMBL" id="PTM36966.1"/>
    </source>
</evidence>
<evidence type="ECO:0000313" key="3">
    <source>
        <dbReference type="Proteomes" id="UP000241614"/>
    </source>
</evidence>